<keyword evidence="1" id="KW-0597">Phosphoprotein</keyword>
<sequence>MFKKVIVAEDLDSINIAVVQALEALGIPEIENAKYCDEAFLKIKKAALEQQPFELLITDLSFKTDHRENKLQSGEELIAILRKEQPSIKVIVFSIEDKSYRIKSLIDSLGVDGYVMKGRNSIPELQKTIEKVYLNNDKHLSTALAHNLSAKRLIEIEAYDIQLLSALATGLTQDEIALTFKKDAIIPNGTSSIEKRINKLKIYFKANNNVHLIALAKDLGLI</sequence>
<name>A0ABW3J484_9FLAO</name>
<dbReference type="InterPro" id="IPR011006">
    <property type="entry name" value="CheY-like_superfamily"/>
</dbReference>
<dbReference type="EMBL" id="JBHTIZ010000023">
    <property type="protein sequence ID" value="MFD0984531.1"/>
    <property type="molecule type" value="Genomic_DNA"/>
</dbReference>
<evidence type="ECO:0000313" key="4">
    <source>
        <dbReference type="Proteomes" id="UP001597051"/>
    </source>
</evidence>
<reference evidence="4" key="1">
    <citation type="journal article" date="2019" name="Int. J. Syst. Evol. Microbiol.">
        <title>The Global Catalogue of Microorganisms (GCM) 10K type strain sequencing project: providing services to taxonomists for standard genome sequencing and annotation.</title>
        <authorList>
            <consortium name="The Broad Institute Genomics Platform"/>
            <consortium name="The Broad Institute Genome Sequencing Center for Infectious Disease"/>
            <person name="Wu L."/>
            <person name="Ma J."/>
        </authorList>
    </citation>
    <scope>NUCLEOTIDE SEQUENCE [LARGE SCALE GENOMIC DNA]</scope>
    <source>
        <strain evidence="4">CECT 7649</strain>
    </source>
</reference>
<keyword evidence="4" id="KW-1185">Reference proteome</keyword>
<evidence type="ECO:0000256" key="1">
    <source>
        <dbReference type="PROSITE-ProRule" id="PRU00169"/>
    </source>
</evidence>
<comment type="caution">
    <text evidence="3">The sequence shown here is derived from an EMBL/GenBank/DDBJ whole genome shotgun (WGS) entry which is preliminary data.</text>
</comment>
<proteinExistence type="predicted"/>
<evidence type="ECO:0000313" key="3">
    <source>
        <dbReference type="EMBL" id="MFD0984531.1"/>
    </source>
</evidence>
<accession>A0ABW3J484</accession>
<evidence type="ECO:0000259" key="2">
    <source>
        <dbReference type="PROSITE" id="PS50110"/>
    </source>
</evidence>
<dbReference type="PROSITE" id="PS50110">
    <property type="entry name" value="RESPONSE_REGULATORY"/>
    <property type="match status" value="1"/>
</dbReference>
<protein>
    <submittedName>
        <fullName evidence="3">Response regulator</fullName>
    </submittedName>
</protein>
<dbReference type="Gene3D" id="3.40.50.2300">
    <property type="match status" value="1"/>
</dbReference>
<feature type="modified residue" description="4-aspartylphosphate" evidence="1">
    <location>
        <position position="59"/>
    </location>
</feature>
<dbReference type="InterPro" id="IPR001789">
    <property type="entry name" value="Sig_transdc_resp-reg_receiver"/>
</dbReference>
<gene>
    <name evidence="3" type="ORF">ACFQ0S_08610</name>
</gene>
<dbReference type="Proteomes" id="UP001597051">
    <property type="component" value="Unassembled WGS sequence"/>
</dbReference>
<dbReference type="RefSeq" id="WP_379756153.1">
    <property type="nucleotide sequence ID" value="NZ_JBHSYB010000024.1"/>
</dbReference>
<organism evidence="3 4">
    <name type="scientific">Flavobacterium myungsuense</name>
    <dbReference type="NCBI Taxonomy" id="651823"/>
    <lineage>
        <taxon>Bacteria</taxon>
        <taxon>Pseudomonadati</taxon>
        <taxon>Bacteroidota</taxon>
        <taxon>Flavobacteriia</taxon>
        <taxon>Flavobacteriales</taxon>
        <taxon>Flavobacteriaceae</taxon>
        <taxon>Flavobacterium</taxon>
    </lineage>
</organism>
<feature type="domain" description="Response regulatory" evidence="2">
    <location>
        <begin position="4"/>
        <end position="132"/>
    </location>
</feature>
<dbReference type="SUPFAM" id="SSF52172">
    <property type="entry name" value="CheY-like"/>
    <property type="match status" value="1"/>
</dbReference>